<evidence type="ECO:0000313" key="4">
    <source>
        <dbReference type="EMBL" id="MFC0594237.1"/>
    </source>
</evidence>
<feature type="domain" description="ABC transporter substrate-binding protein PnrA-like" evidence="3">
    <location>
        <begin position="32"/>
        <end position="305"/>
    </location>
</feature>
<protein>
    <submittedName>
        <fullName evidence="4">BMP family ABC transporter substrate-binding protein</fullName>
    </submittedName>
</protein>
<evidence type="ECO:0000256" key="2">
    <source>
        <dbReference type="SAM" id="SignalP"/>
    </source>
</evidence>
<feature type="signal peptide" evidence="2">
    <location>
        <begin position="1"/>
        <end position="20"/>
    </location>
</feature>
<evidence type="ECO:0000259" key="3">
    <source>
        <dbReference type="Pfam" id="PF02608"/>
    </source>
</evidence>
<reference evidence="4 5" key="1">
    <citation type="submission" date="2024-09" db="EMBL/GenBank/DDBJ databases">
        <authorList>
            <person name="Sun Q."/>
            <person name="Mori K."/>
        </authorList>
    </citation>
    <scope>NUCLEOTIDE SEQUENCE [LARGE SCALE GENOMIC DNA]</scope>
    <source>
        <strain evidence="4 5">NCAIM B.02336</strain>
    </source>
</reference>
<dbReference type="Pfam" id="PF02608">
    <property type="entry name" value="Bmp"/>
    <property type="match status" value="1"/>
</dbReference>
<dbReference type="InterPro" id="IPR003760">
    <property type="entry name" value="PnrA-like"/>
</dbReference>
<comment type="caution">
    <text evidence="4">The sequence shown here is derived from an EMBL/GenBank/DDBJ whole genome shotgun (WGS) entry which is preliminary data.</text>
</comment>
<evidence type="ECO:0000256" key="1">
    <source>
        <dbReference type="ARBA" id="ARBA00022729"/>
    </source>
</evidence>
<name>A0ABV6PXX6_9BURK</name>
<accession>A0ABV6PXX6</accession>
<dbReference type="Proteomes" id="UP001589834">
    <property type="component" value="Unassembled WGS sequence"/>
</dbReference>
<dbReference type="EMBL" id="JBHLTN010000041">
    <property type="protein sequence ID" value="MFC0594237.1"/>
    <property type="molecule type" value="Genomic_DNA"/>
</dbReference>
<dbReference type="PANTHER" id="PTHR43208:SF1">
    <property type="entry name" value="ABC TRANSPORTER SUBSTRATE-BINDING PROTEIN"/>
    <property type="match status" value="1"/>
</dbReference>
<dbReference type="Gene3D" id="3.40.50.2300">
    <property type="match status" value="2"/>
</dbReference>
<dbReference type="PANTHER" id="PTHR43208">
    <property type="entry name" value="ABC TRANSPORTER SUBSTRATE-BINDING PROTEIN"/>
    <property type="match status" value="1"/>
</dbReference>
<evidence type="ECO:0000313" key="5">
    <source>
        <dbReference type="Proteomes" id="UP001589834"/>
    </source>
</evidence>
<gene>
    <name evidence="4" type="ORF">ACFFGG_16940</name>
</gene>
<dbReference type="RefSeq" id="WP_377484839.1">
    <property type="nucleotide sequence ID" value="NZ_JBHLTN010000041.1"/>
</dbReference>
<dbReference type="InterPro" id="IPR052910">
    <property type="entry name" value="ABC-Purine-Binding"/>
</dbReference>
<sequence>MYKNLVAALAAACFFAPLHAQSPAPAQPPTRAAWVYVTPVTPTGWTHQHELARQAVQKALGDAVKTTYVENVAEGPDAERVLRDLARQGNDIIFTTSFGYMEPVLRVAREFPQVRFECQTCVQRAPNVATSNARYYEGRYLSGIAAGRMTQTGVVGYVAGFPIPEVLQGINAFTLGLRSVAPTATVKLVWLNDWFNPPRERDAAMTLMDQGADVLAFHSASTAVMAAAEERGKLAIAYHSDMRSVAPHAQLAAVTHHWDAYDIARVRAVRDGTWKSGDTWGGVAAGMVRIEAFGPRVPAAVRDEVLARQKDIAAGRLQPFAGPVSDNTGQLRIAKGHHASDAEILRMNYLVQGVQGRLPH</sequence>
<keyword evidence="5" id="KW-1185">Reference proteome</keyword>
<keyword evidence="1 2" id="KW-0732">Signal</keyword>
<dbReference type="CDD" id="cd19963">
    <property type="entry name" value="PBP1_BMP-like"/>
    <property type="match status" value="1"/>
</dbReference>
<proteinExistence type="predicted"/>
<organism evidence="4 5">
    <name type="scientific">Ottowia pentelensis</name>
    <dbReference type="NCBI Taxonomy" id="511108"/>
    <lineage>
        <taxon>Bacteria</taxon>
        <taxon>Pseudomonadati</taxon>
        <taxon>Pseudomonadota</taxon>
        <taxon>Betaproteobacteria</taxon>
        <taxon>Burkholderiales</taxon>
        <taxon>Comamonadaceae</taxon>
        <taxon>Ottowia</taxon>
    </lineage>
</organism>
<feature type="chain" id="PRO_5045808893" evidence="2">
    <location>
        <begin position="21"/>
        <end position="360"/>
    </location>
</feature>